<protein>
    <submittedName>
        <fullName evidence="6">DUF423-domain-containing protein</fullName>
    </submittedName>
</protein>
<proteinExistence type="predicted"/>
<evidence type="ECO:0000256" key="4">
    <source>
        <dbReference type="ARBA" id="ARBA00023136"/>
    </source>
</evidence>
<keyword evidence="2 5" id="KW-0812">Transmembrane</keyword>
<reference evidence="6 7" key="1">
    <citation type="journal article" date="2018" name="Mol. Biol. Evol.">
        <title>Broad Genomic Sampling Reveals a Smut Pathogenic Ancestry of the Fungal Clade Ustilaginomycotina.</title>
        <authorList>
            <person name="Kijpornyongpan T."/>
            <person name="Mondo S.J."/>
            <person name="Barry K."/>
            <person name="Sandor L."/>
            <person name="Lee J."/>
            <person name="Lipzen A."/>
            <person name="Pangilinan J."/>
            <person name="LaButti K."/>
            <person name="Hainaut M."/>
            <person name="Henrissat B."/>
            <person name="Grigoriev I.V."/>
            <person name="Spatafora J.W."/>
            <person name="Aime M.C."/>
        </authorList>
    </citation>
    <scope>NUCLEOTIDE SEQUENCE [LARGE SCALE GENOMIC DNA]</scope>
    <source>
        <strain evidence="6 7">MCA 4186</strain>
    </source>
</reference>
<dbReference type="RefSeq" id="XP_025596770.1">
    <property type="nucleotide sequence ID" value="XM_025745430.1"/>
</dbReference>
<evidence type="ECO:0000256" key="3">
    <source>
        <dbReference type="ARBA" id="ARBA00022989"/>
    </source>
</evidence>
<dbReference type="AlphaFoldDB" id="A0A316Z4K6"/>
<dbReference type="PANTHER" id="PTHR43461:SF1">
    <property type="entry name" value="TRANSMEMBRANE PROTEIN 256"/>
    <property type="match status" value="1"/>
</dbReference>
<dbReference type="GO" id="GO:0016020">
    <property type="term" value="C:membrane"/>
    <property type="evidence" value="ECO:0007669"/>
    <property type="project" value="UniProtKB-SubCell"/>
</dbReference>
<dbReference type="EMBL" id="KZ819299">
    <property type="protein sequence ID" value="PWN96491.1"/>
    <property type="molecule type" value="Genomic_DNA"/>
</dbReference>
<evidence type="ECO:0000313" key="6">
    <source>
        <dbReference type="EMBL" id="PWN96491.1"/>
    </source>
</evidence>
<gene>
    <name evidence="6" type="ORF">FA09DRAFT_362050</name>
</gene>
<evidence type="ECO:0000256" key="2">
    <source>
        <dbReference type="ARBA" id="ARBA00022692"/>
    </source>
</evidence>
<name>A0A316Z4K6_9BASI</name>
<keyword evidence="4 5" id="KW-0472">Membrane</keyword>
<dbReference type="Proteomes" id="UP000245946">
    <property type="component" value="Unassembled WGS sequence"/>
</dbReference>
<dbReference type="InterPro" id="IPR006696">
    <property type="entry name" value="DUF423"/>
</dbReference>
<keyword evidence="7" id="KW-1185">Reference proteome</keyword>
<comment type="subcellular location">
    <subcellularLocation>
        <location evidence="1">Membrane</location>
        <topology evidence="1">Multi-pass membrane protein</topology>
    </subcellularLocation>
</comment>
<evidence type="ECO:0000313" key="7">
    <source>
        <dbReference type="Proteomes" id="UP000245946"/>
    </source>
</evidence>
<organism evidence="6 7">
    <name type="scientific">Tilletiopsis washingtonensis</name>
    <dbReference type="NCBI Taxonomy" id="58919"/>
    <lineage>
        <taxon>Eukaryota</taxon>
        <taxon>Fungi</taxon>
        <taxon>Dikarya</taxon>
        <taxon>Basidiomycota</taxon>
        <taxon>Ustilaginomycotina</taxon>
        <taxon>Exobasidiomycetes</taxon>
        <taxon>Entylomatales</taxon>
        <taxon>Entylomatales incertae sedis</taxon>
        <taxon>Tilletiopsis</taxon>
    </lineage>
</organism>
<feature type="transmembrane region" description="Helical" evidence="5">
    <location>
        <begin position="76"/>
        <end position="95"/>
    </location>
</feature>
<evidence type="ECO:0000256" key="1">
    <source>
        <dbReference type="ARBA" id="ARBA00004141"/>
    </source>
</evidence>
<dbReference type="GeneID" id="37272974"/>
<sequence length="139" mass="13973">MSYANNLAPIACLSGATAVALGAFGAHSLKDRLSSYQQESWKTAVSYQLVHSGVLLLVATLPALPSSSQAGGARSFAAAALGSGIALFSGSIYGLCLTKEGDGIRKALGPATPIGGLALIAGWVSLAVSFRGGIAPRLR</sequence>
<dbReference type="OrthoDB" id="269173at2759"/>
<feature type="transmembrane region" description="Helical" evidence="5">
    <location>
        <begin position="44"/>
        <end position="64"/>
    </location>
</feature>
<dbReference type="PANTHER" id="PTHR43461">
    <property type="entry name" value="TRANSMEMBRANE PROTEIN 256"/>
    <property type="match status" value="1"/>
</dbReference>
<feature type="transmembrane region" description="Helical" evidence="5">
    <location>
        <begin position="107"/>
        <end position="130"/>
    </location>
</feature>
<keyword evidence="3 5" id="KW-1133">Transmembrane helix</keyword>
<evidence type="ECO:0000256" key="5">
    <source>
        <dbReference type="SAM" id="Phobius"/>
    </source>
</evidence>
<dbReference type="Pfam" id="PF04241">
    <property type="entry name" value="DUF423"/>
    <property type="match status" value="1"/>
</dbReference>
<accession>A0A316Z4K6</accession>